<evidence type="ECO:0000313" key="5">
    <source>
        <dbReference type="EMBL" id="CAL4796917.1"/>
    </source>
</evidence>
<dbReference type="AlphaFoldDB" id="A0A9P1DG54"/>
<accession>A0A9P1DG54</accession>
<name>A0A9P1DG54_9DINO</name>
<dbReference type="OrthoDB" id="408318at2759"/>
<gene>
    <name evidence="4" type="ORF">C1SCF055_LOCUS34950</name>
</gene>
<dbReference type="Proteomes" id="UP001152797">
    <property type="component" value="Unassembled WGS sequence"/>
</dbReference>
<keyword evidence="2" id="KW-0812">Transmembrane</keyword>
<keyword evidence="3" id="KW-0732">Signal</keyword>
<feature type="transmembrane region" description="Helical" evidence="2">
    <location>
        <begin position="82"/>
        <end position="101"/>
    </location>
</feature>
<feature type="region of interest" description="Disordered" evidence="1">
    <location>
        <begin position="247"/>
        <end position="307"/>
    </location>
</feature>
<feature type="transmembrane region" description="Helical" evidence="2">
    <location>
        <begin position="154"/>
        <end position="172"/>
    </location>
</feature>
<feature type="region of interest" description="Disordered" evidence="1">
    <location>
        <begin position="320"/>
        <end position="413"/>
    </location>
</feature>
<feature type="compositionally biased region" description="Low complexity" evidence="1">
    <location>
        <begin position="350"/>
        <end position="360"/>
    </location>
</feature>
<keyword evidence="6" id="KW-1185">Reference proteome</keyword>
<evidence type="ECO:0000313" key="6">
    <source>
        <dbReference type="Proteomes" id="UP001152797"/>
    </source>
</evidence>
<sequence>MMSKRILPVALLVLALRQLTTFVPSPSNVPRVQPQMRQAEVALVSTGLAMTNAQAALATWGEGSEPGQNIDPDSTEYYNRKVLNATAICLTFAVFLFGLVVSQARKLVENKSTADVQLFDQCAHHGEITIVDDDGTPKKPTTTEPLSYSLAEKFAIVGVLETITIGSLLVFVRRSKFLQRKDLTPRQVNATLFGAFLLAPVFILIQKAYYDTLIEFRGLKPEQHSIGSYLNLSLLSPTKFHWDYEQHTNPDAKVNPTLPDSTSMADGAPKGRGRGRGRNAAARGRGRGREAPGAPTAAPAAEASPGTCRTVLLPQPCVKTQGRAAPPAQPRLPTPLRPLPQPPSGPSGPSGPSVSPGPAAGLMNLMFADDSQDVSRDAPAPHGTSATPASPKLQSAAEEVSKPKLDTETAPVRNDAPEAPIKLDLTSGEEKLVPERELHLQTLDPLEAPEADTLPGSLNEVGFEPFRVPSEPVADGPVLQTVSFFDMLKGLD</sequence>
<reference evidence="5 6" key="2">
    <citation type="submission" date="2024-05" db="EMBL/GenBank/DDBJ databases">
        <authorList>
            <person name="Chen Y."/>
            <person name="Shah S."/>
            <person name="Dougan E. K."/>
            <person name="Thang M."/>
            <person name="Chan C."/>
        </authorList>
    </citation>
    <scope>NUCLEOTIDE SEQUENCE [LARGE SCALE GENOMIC DNA]</scope>
</reference>
<dbReference type="EMBL" id="CAMXCT020004569">
    <property type="protein sequence ID" value="CAL1162980.1"/>
    <property type="molecule type" value="Genomic_DNA"/>
</dbReference>
<feature type="signal peptide" evidence="3">
    <location>
        <begin position="1"/>
        <end position="22"/>
    </location>
</feature>
<feature type="chain" id="PRO_5043271330" evidence="3">
    <location>
        <begin position="23"/>
        <end position="492"/>
    </location>
</feature>
<comment type="caution">
    <text evidence="4">The sequence shown here is derived from an EMBL/GenBank/DDBJ whole genome shotgun (WGS) entry which is preliminary data.</text>
</comment>
<dbReference type="EMBL" id="CAMXCT030004569">
    <property type="protein sequence ID" value="CAL4796917.1"/>
    <property type="molecule type" value="Genomic_DNA"/>
</dbReference>
<keyword evidence="2" id="KW-1133">Transmembrane helix</keyword>
<feature type="transmembrane region" description="Helical" evidence="2">
    <location>
        <begin position="192"/>
        <end position="210"/>
    </location>
</feature>
<evidence type="ECO:0000313" key="4">
    <source>
        <dbReference type="EMBL" id="CAI4009605.1"/>
    </source>
</evidence>
<keyword evidence="2" id="KW-0472">Membrane</keyword>
<evidence type="ECO:0000256" key="1">
    <source>
        <dbReference type="SAM" id="MobiDB-lite"/>
    </source>
</evidence>
<proteinExistence type="predicted"/>
<feature type="compositionally biased region" description="Low complexity" evidence="1">
    <location>
        <begin position="291"/>
        <end position="306"/>
    </location>
</feature>
<dbReference type="EMBL" id="CAMXCT010004569">
    <property type="protein sequence ID" value="CAI4009605.1"/>
    <property type="molecule type" value="Genomic_DNA"/>
</dbReference>
<evidence type="ECO:0000256" key="2">
    <source>
        <dbReference type="SAM" id="Phobius"/>
    </source>
</evidence>
<reference evidence="4" key="1">
    <citation type="submission" date="2022-10" db="EMBL/GenBank/DDBJ databases">
        <authorList>
            <person name="Chen Y."/>
            <person name="Dougan E. K."/>
            <person name="Chan C."/>
            <person name="Rhodes N."/>
            <person name="Thang M."/>
        </authorList>
    </citation>
    <scope>NUCLEOTIDE SEQUENCE</scope>
</reference>
<feature type="compositionally biased region" description="Pro residues" evidence="1">
    <location>
        <begin position="327"/>
        <end position="346"/>
    </location>
</feature>
<protein>
    <submittedName>
        <fullName evidence="4">Uncharacterized protein</fullName>
    </submittedName>
</protein>
<organism evidence="4">
    <name type="scientific">Cladocopium goreaui</name>
    <dbReference type="NCBI Taxonomy" id="2562237"/>
    <lineage>
        <taxon>Eukaryota</taxon>
        <taxon>Sar</taxon>
        <taxon>Alveolata</taxon>
        <taxon>Dinophyceae</taxon>
        <taxon>Suessiales</taxon>
        <taxon>Symbiodiniaceae</taxon>
        <taxon>Cladocopium</taxon>
    </lineage>
</organism>
<evidence type="ECO:0000256" key="3">
    <source>
        <dbReference type="SAM" id="SignalP"/>
    </source>
</evidence>